<dbReference type="Proteomes" id="UP000307092">
    <property type="component" value="Unassembled WGS sequence"/>
</dbReference>
<protein>
    <submittedName>
        <fullName evidence="1">Uncharacterized protein</fullName>
    </submittedName>
</protein>
<sequence>MQICTDVFEKRWKYVIIYKIGFKIQLRSEPLPIRTLSSVLPMPDDEIYRLYAVKPYSAANPQGIHLAKTTDKSN</sequence>
<reference evidence="1 2" key="1">
    <citation type="submission" date="2019-04" db="EMBL/GenBank/DDBJ databases">
        <title>The CDC panel for molecular diagnostics of ciprofloxacin resistance and its use for research and clinical development.</title>
        <authorList>
            <person name="Liu H."/>
            <person name="Tang K."/>
            <person name="Pham C."/>
            <person name="Schmerer M."/>
        </authorList>
    </citation>
    <scope>NUCLEOTIDE SEQUENCE [LARGE SCALE GENOMIC DNA]</scope>
    <source>
        <strain evidence="1 2">LRRBGS_0742</strain>
    </source>
</reference>
<dbReference type="AlphaFoldDB" id="A0AAX2TP88"/>
<accession>A0AAX2TP88</accession>
<proteinExistence type="predicted"/>
<evidence type="ECO:0000313" key="2">
    <source>
        <dbReference type="Proteomes" id="UP000307092"/>
    </source>
</evidence>
<evidence type="ECO:0000313" key="1">
    <source>
        <dbReference type="EMBL" id="TJX04928.1"/>
    </source>
</evidence>
<dbReference type="EMBL" id="SUQX01000018">
    <property type="protein sequence ID" value="TJX04928.1"/>
    <property type="molecule type" value="Genomic_DNA"/>
</dbReference>
<name>A0AAX2TP88_NEIGO</name>
<organism evidence="1 2">
    <name type="scientific">Neisseria gonorrhoeae</name>
    <dbReference type="NCBI Taxonomy" id="485"/>
    <lineage>
        <taxon>Bacteria</taxon>
        <taxon>Pseudomonadati</taxon>
        <taxon>Pseudomonadota</taxon>
        <taxon>Betaproteobacteria</taxon>
        <taxon>Neisseriales</taxon>
        <taxon>Neisseriaceae</taxon>
        <taxon>Neisseria</taxon>
    </lineage>
</organism>
<gene>
    <name evidence="1" type="ORF">E8M63_09035</name>
</gene>
<comment type="caution">
    <text evidence="1">The sequence shown here is derived from an EMBL/GenBank/DDBJ whole genome shotgun (WGS) entry which is preliminary data.</text>
</comment>